<reference evidence="1" key="1">
    <citation type="journal article" date="2023" name="Mol. Phylogenet. Evol.">
        <title>Genome-scale phylogeny and comparative genomics of the fungal order Sordariales.</title>
        <authorList>
            <person name="Hensen N."/>
            <person name="Bonometti L."/>
            <person name="Westerberg I."/>
            <person name="Brannstrom I.O."/>
            <person name="Guillou S."/>
            <person name="Cros-Aarteil S."/>
            <person name="Calhoun S."/>
            <person name="Haridas S."/>
            <person name="Kuo A."/>
            <person name="Mondo S."/>
            <person name="Pangilinan J."/>
            <person name="Riley R."/>
            <person name="LaButti K."/>
            <person name="Andreopoulos B."/>
            <person name="Lipzen A."/>
            <person name="Chen C."/>
            <person name="Yan M."/>
            <person name="Daum C."/>
            <person name="Ng V."/>
            <person name="Clum A."/>
            <person name="Steindorff A."/>
            <person name="Ohm R.A."/>
            <person name="Martin F."/>
            <person name="Silar P."/>
            <person name="Natvig D.O."/>
            <person name="Lalanne C."/>
            <person name="Gautier V."/>
            <person name="Ament-Velasquez S.L."/>
            <person name="Kruys A."/>
            <person name="Hutchinson M.I."/>
            <person name="Powell A.J."/>
            <person name="Barry K."/>
            <person name="Miller A.N."/>
            <person name="Grigoriev I.V."/>
            <person name="Debuchy R."/>
            <person name="Gladieux P."/>
            <person name="Hiltunen Thoren M."/>
            <person name="Johannesson H."/>
        </authorList>
    </citation>
    <scope>NUCLEOTIDE SEQUENCE</scope>
    <source>
        <strain evidence="1">PSN309</strain>
    </source>
</reference>
<dbReference type="Proteomes" id="UP001302126">
    <property type="component" value="Unassembled WGS sequence"/>
</dbReference>
<protein>
    <recommendedName>
        <fullName evidence="3">F-box domain-containing protein</fullName>
    </recommendedName>
</protein>
<evidence type="ECO:0008006" key="3">
    <source>
        <dbReference type="Google" id="ProtNLM"/>
    </source>
</evidence>
<organism evidence="1 2">
    <name type="scientific">Podospora australis</name>
    <dbReference type="NCBI Taxonomy" id="1536484"/>
    <lineage>
        <taxon>Eukaryota</taxon>
        <taxon>Fungi</taxon>
        <taxon>Dikarya</taxon>
        <taxon>Ascomycota</taxon>
        <taxon>Pezizomycotina</taxon>
        <taxon>Sordariomycetes</taxon>
        <taxon>Sordariomycetidae</taxon>
        <taxon>Sordariales</taxon>
        <taxon>Podosporaceae</taxon>
        <taxon>Podospora</taxon>
    </lineage>
</organism>
<comment type="caution">
    <text evidence="1">The sequence shown here is derived from an EMBL/GenBank/DDBJ whole genome shotgun (WGS) entry which is preliminary data.</text>
</comment>
<evidence type="ECO:0000313" key="2">
    <source>
        <dbReference type="Proteomes" id="UP001302126"/>
    </source>
</evidence>
<name>A0AAN7AF28_9PEZI</name>
<accession>A0AAN7AF28</accession>
<sequence length="374" mass="43280">MAATNERTKLLSLETLPVEMQVDIACHLDFASFDNLLLANTWFRTLLTGYWVSILQKIIEREFSPGDGFVQSFSSVPDGSSSRSTETTKGEELGLFLMGVATRKDGMAIVLNFCRSVKLWEEEFQRIRFAQSPVKSRPLKEHEWERFRRALYFWRWFAQCFHQDGRIAWSPNGLHTHKWRVMMARLSTAEHHEASDMWKAIEYAVGRWVCPSVKRVRALFDNKLSQEEAERIGWGEYEENRLIRGTIMRLSPEDILHLLVYRHRYATKASVIQFIRLRNPRIEEGIEAFSRGISYAQCVTKMGGNGYPFTLQFPFGYGGILDDTHPEEEKRITHSADGWKGDGDLPLYPIPLSVRGRLVSNGGHDFCHLSRWAR</sequence>
<evidence type="ECO:0000313" key="1">
    <source>
        <dbReference type="EMBL" id="KAK4184868.1"/>
    </source>
</evidence>
<dbReference type="AlphaFoldDB" id="A0AAN7AF28"/>
<proteinExistence type="predicted"/>
<keyword evidence="2" id="KW-1185">Reference proteome</keyword>
<reference evidence="1" key="2">
    <citation type="submission" date="2023-05" db="EMBL/GenBank/DDBJ databases">
        <authorList>
            <consortium name="Lawrence Berkeley National Laboratory"/>
            <person name="Steindorff A."/>
            <person name="Hensen N."/>
            <person name="Bonometti L."/>
            <person name="Westerberg I."/>
            <person name="Brannstrom I.O."/>
            <person name="Guillou S."/>
            <person name="Cros-Aarteil S."/>
            <person name="Calhoun S."/>
            <person name="Haridas S."/>
            <person name="Kuo A."/>
            <person name="Mondo S."/>
            <person name="Pangilinan J."/>
            <person name="Riley R."/>
            <person name="Labutti K."/>
            <person name="Andreopoulos B."/>
            <person name="Lipzen A."/>
            <person name="Chen C."/>
            <person name="Yanf M."/>
            <person name="Daum C."/>
            <person name="Ng V."/>
            <person name="Clum A."/>
            <person name="Ohm R."/>
            <person name="Martin F."/>
            <person name="Silar P."/>
            <person name="Natvig D."/>
            <person name="Lalanne C."/>
            <person name="Gautier V."/>
            <person name="Ament-Velasquez S.L."/>
            <person name="Kruys A."/>
            <person name="Hutchinson M.I."/>
            <person name="Powell A.J."/>
            <person name="Barry K."/>
            <person name="Miller A.N."/>
            <person name="Grigoriev I.V."/>
            <person name="Debuchy R."/>
            <person name="Gladieux P."/>
            <person name="Thoren M.H."/>
            <person name="Johannesson H."/>
        </authorList>
    </citation>
    <scope>NUCLEOTIDE SEQUENCE</scope>
    <source>
        <strain evidence="1">PSN309</strain>
    </source>
</reference>
<gene>
    <name evidence="1" type="ORF">QBC35DRAFT_38526</name>
</gene>
<dbReference type="EMBL" id="MU864471">
    <property type="protein sequence ID" value="KAK4184868.1"/>
    <property type="molecule type" value="Genomic_DNA"/>
</dbReference>